<evidence type="ECO:0000256" key="2">
    <source>
        <dbReference type="ARBA" id="ARBA00023239"/>
    </source>
</evidence>
<name>A0A240AZI2_CLOCO</name>
<feature type="domain" description="Fe-S hydro-lyase tartrate dehydratase beta-type catalytic" evidence="3">
    <location>
        <begin position="6"/>
        <end position="174"/>
    </location>
</feature>
<keyword evidence="7" id="KW-1185">Reference proteome</keyword>
<evidence type="ECO:0000259" key="3">
    <source>
        <dbReference type="Pfam" id="PF05683"/>
    </source>
</evidence>
<evidence type="ECO:0000313" key="6">
    <source>
        <dbReference type="EMBL" id="SQB36042.1"/>
    </source>
</evidence>
<dbReference type="EMBL" id="FNGL01000018">
    <property type="protein sequence ID" value="SDL30504.1"/>
    <property type="molecule type" value="Genomic_DNA"/>
</dbReference>
<dbReference type="EC" id="4.2.1.2" evidence="6"/>
<dbReference type="SUPFAM" id="SSF117457">
    <property type="entry name" value="FumA C-terminal domain-like"/>
    <property type="match status" value="1"/>
</dbReference>
<dbReference type="NCBIfam" id="TIGR00723">
    <property type="entry name" value="ttdB_fumA_fumB"/>
    <property type="match status" value="1"/>
</dbReference>
<dbReference type="EMBL" id="UAWC01000026">
    <property type="protein sequence ID" value="SQB36042.1"/>
    <property type="molecule type" value="Genomic_DNA"/>
</dbReference>
<dbReference type="EMBL" id="JABFIF010000002">
    <property type="protein sequence ID" value="NOH15122.1"/>
    <property type="molecule type" value="Genomic_DNA"/>
</dbReference>
<dbReference type="AlphaFoldDB" id="A0A240AZI2"/>
<gene>
    <name evidence="6" type="primary">fumB</name>
    <name evidence="4" type="ORF">HMJ28_01730</name>
    <name evidence="6" type="ORF">NCTC13028_02264</name>
    <name evidence="5" type="ORF">SAMN05216497_1188</name>
</gene>
<evidence type="ECO:0000313" key="8">
    <source>
        <dbReference type="Proteomes" id="UP000250223"/>
    </source>
</evidence>
<evidence type="ECO:0000256" key="1">
    <source>
        <dbReference type="ARBA" id="ARBA00008876"/>
    </source>
</evidence>
<evidence type="ECO:0000313" key="9">
    <source>
        <dbReference type="Proteomes" id="UP000528432"/>
    </source>
</evidence>
<dbReference type="GO" id="GO:0004333">
    <property type="term" value="F:fumarate hydratase activity"/>
    <property type="evidence" value="ECO:0007669"/>
    <property type="project" value="UniProtKB-EC"/>
</dbReference>
<dbReference type="Gene3D" id="3.20.130.10">
    <property type="entry name" value="Fe-S hydro-lyase, tartrate dehydratase beta-type, catalytic domain"/>
    <property type="match status" value="1"/>
</dbReference>
<dbReference type="STRING" id="1494.SAMN05216497_1188"/>
<dbReference type="PANTHER" id="PTHR43351:SF2">
    <property type="entry name" value="L(+)-TARTRATE DEHYDRATASE SUBUNIT BETA-RELATED"/>
    <property type="match status" value="1"/>
</dbReference>
<evidence type="ECO:0000313" key="7">
    <source>
        <dbReference type="Proteomes" id="UP000198811"/>
    </source>
</evidence>
<sequence length="185" mass="19974">MEKRITTPLTAEKVKDLKAGDSVLISGVIYTSRDAGHKRLVDLLDKGEELPIDVKDQIIYYVGPSPAKPGNPIGSAGPTTSYRMDPYAPRLLDIGLKGMIGKGLRSPEVIDAIKRNTGVYFAAIGGAAALMGKSVKKAEIVCYEDLGAEALRRLEVEDLPVVVVIDSEGNNLYEIGQKNYLDSLK</sequence>
<dbReference type="PANTHER" id="PTHR43351">
    <property type="entry name" value="L(+)-TARTRATE DEHYDRATASE SUBUNIT BETA"/>
    <property type="match status" value="1"/>
</dbReference>
<dbReference type="NCBIfam" id="NF005310">
    <property type="entry name" value="PRK06842.1"/>
    <property type="match status" value="1"/>
</dbReference>
<keyword evidence="2 6" id="KW-0456">Lyase</keyword>
<dbReference type="OrthoDB" id="9798978at2"/>
<dbReference type="InterPro" id="IPR004647">
    <property type="entry name" value="Fe-S_hydro-lyase_TtdB-typ_cat"/>
</dbReference>
<dbReference type="RefSeq" id="WP_089866994.1">
    <property type="nucleotide sequence ID" value="NZ_CP173238.1"/>
</dbReference>
<dbReference type="Pfam" id="PF05683">
    <property type="entry name" value="Fumerase_C"/>
    <property type="match status" value="1"/>
</dbReference>
<evidence type="ECO:0000313" key="5">
    <source>
        <dbReference type="EMBL" id="SDL30504.1"/>
    </source>
</evidence>
<reference evidence="4 9" key="3">
    <citation type="submission" date="2020-05" db="EMBL/GenBank/DDBJ databases">
        <title>Draft genome sequence of Clostridium cochlearium strain AGROS13 isolated from a sheep dairy farm in New Zealand.</title>
        <authorList>
            <person name="Gupta T.B."/>
            <person name="Jauregui R."/>
            <person name="Risson A.N."/>
            <person name="Brightwell G."/>
            <person name="Maclean P."/>
        </authorList>
    </citation>
    <scope>NUCLEOTIDE SEQUENCE [LARGE SCALE GENOMIC DNA]</scope>
    <source>
        <strain evidence="4 9">AGROS13</strain>
    </source>
</reference>
<dbReference type="Proteomes" id="UP000528432">
    <property type="component" value="Unassembled WGS sequence"/>
</dbReference>
<proteinExistence type="inferred from homology"/>
<dbReference type="InterPro" id="IPR036660">
    <property type="entry name" value="Fe-S_hydroAse_TtdB_cat_sf"/>
</dbReference>
<reference evidence="6 8" key="2">
    <citation type="submission" date="2018-06" db="EMBL/GenBank/DDBJ databases">
        <authorList>
            <consortium name="Pathogen Informatics"/>
            <person name="Doyle S."/>
        </authorList>
    </citation>
    <scope>NUCLEOTIDE SEQUENCE [LARGE SCALE GENOMIC DNA]</scope>
    <source>
        <strain evidence="6 8">NCTC13028</strain>
    </source>
</reference>
<protein>
    <submittedName>
        <fullName evidence="4">Fe-S-containing hydro-lyase</fullName>
    </submittedName>
    <submittedName>
        <fullName evidence="5 6">Fumarate hydratase</fullName>
        <ecNumber evidence="6">4.2.1.2</ecNumber>
    </submittedName>
</protein>
<comment type="similarity">
    <text evidence="1">Belongs to the class-I fumarase family.</text>
</comment>
<organism evidence="6 8">
    <name type="scientific">Clostridium cochlearium</name>
    <dbReference type="NCBI Taxonomy" id="1494"/>
    <lineage>
        <taxon>Bacteria</taxon>
        <taxon>Bacillati</taxon>
        <taxon>Bacillota</taxon>
        <taxon>Clostridia</taxon>
        <taxon>Eubacteriales</taxon>
        <taxon>Clostridiaceae</taxon>
        <taxon>Clostridium</taxon>
    </lineage>
</organism>
<reference evidence="5 7" key="1">
    <citation type="submission" date="2016-10" db="EMBL/GenBank/DDBJ databases">
        <authorList>
            <person name="Varghese N."/>
            <person name="Submissions S."/>
        </authorList>
    </citation>
    <scope>NUCLEOTIDE SEQUENCE [LARGE SCALE GENOMIC DNA]</scope>
    <source>
        <strain evidence="5 7">NLAE-zl-C224</strain>
    </source>
</reference>
<evidence type="ECO:0000313" key="4">
    <source>
        <dbReference type="EMBL" id="NOH15122.1"/>
    </source>
</evidence>
<accession>A0A240AZI2</accession>
<dbReference type="Proteomes" id="UP000198811">
    <property type="component" value="Unassembled WGS sequence"/>
</dbReference>
<dbReference type="Proteomes" id="UP000250223">
    <property type="component" value="Unassembled WGS sequence"/>
</dbReference>
<dbReference type="GeneID" id="70578131"/>